<dbReference type="EMBL" id="BSSQ01000001">
    <property type="protein sequence ID" value="GLX66149.1"/>
    <property type="molecule type" value="Genomic_DNA"/>
</dbReference>
<gene>
    <name evidence="1" type="ORF">MU1_04930</name>
</gene>
<sequence>MSGSMKVTGNGCHKKRIKPIKCVKPIICKKKRVKRSNVNQVVNLLNTINSQLIGINSNLNNDLNNLSSVVDTTTSNLNNNLTNSINQLNSNLHNSLTTSTNTIISNMTTINQPNCSVERIVSYENFWIPCGNNDVIFNNQSSSSSERVVITAASNQTWGSPCQAVLVVVTMDGTVIERPLPPQLPPTFTNQEIHLIVDNYASIWVRCESSVDPLPEGGFCSGYVQVTDFVCICCTPENAV</sequence>
<reference evidence="1 2" key="1">
    <citation type="submission" date="2023-03" db="EMBL/GenBank/DDBJ databases">
        <title>Draft genome sequence of the bacteria which degrade cell wall of Tricholomamatutake.</title>
        <authorList>
            <person name="Konishi Y."/>
            <person name="Fukuta Y."/>
            <person name="Shirasaka N."/>
        </authorList>
    </citation>
    <scope>NUCLEOTIDE SEQUENCE [LARGE SCALE GENOMIC DNA]</scope>
    <source>
        <strain evidence="2">mu1</strain>
    </source>
</reference>
<evidence type="ECO:0000313" key="2">
    <source>
        <dbReference type="Proteomes" id="UP001157114"/>
    </source>
</evidence>
<comment type="caution">
    <text evidence="1">The sequence shown here is derived from an EMBL/GenBank/DDBJ whole genome shotgun (WGS) entry which is preliminary data.</text>
</comment>
<name>A0ABQ6G5B7_9BACL</name>
<proteinExistence type="predicted"/>
<dbReference type="Proteomes" id="UP001157114">
    <property type="component" value="Unassembled WGS sequence"/>
</dbReference>
<evidence type="ECO:0000313" key="1">
    <source>
        <dbReference type="EMBL" id="GLX66149.1"/>
    </source>
</evidence>
<accession>A0ABQ6G5B7</accession>
<keyword evidence="2" id="KW-1185">Reference proteome</keyword>
<protein>
    <submittedName>
        <fullName evidence="1">Uncharacterized protein</fullName>
    </submittedName>
</protein>
<organism evidence="1 2">
    <name type="scientific">Paenibacillus glycanilyticus</name>
    <dbReference type="NCBI Taxonomy" id="126569"/>
    <lineage>
        <taxon>Bacteria</taxon>
        <taxon>Bacillati</taxon>
        <taxon>Bacillota</taxon>
        <taxon>Bacilli</taxon>
        <taxon>Bacillales</taxon>
        <taxon>Paenibacillaceae</taxon>
        <taxon>Paenibacillus</taxon>
    </lineage>
</organism>